<dbReference type="Proteomes" id="UP000199034">
    <property type="component" value="Unassembled WGS sequence"/>
</dbReference>
<evidence type="ECO:0000256" key="5">
    <source>
        <dbReference type="ARBA" id="ARBA00022842"/>
    </source>
</evidence>
<gene>
    <name evidence="6" type="primary">vapC</name>
    <name evidence="7" type="ORF">SAMN05421872_106334</name>
</gene>
<dbReference type="EMBL" id="FMZM01000006">
    <property type="protein sequence ID" value="SDD21870.1"/>
    <property type="molecule type" value="Genomic_DNA"/>
</dbReference>
<dbReference type="InterPro" id="IPR022907">
    <property type="entry name" value="VapC_family"/>
</dbReference>
<dbReference type="GO" id="GO:0000287">
    <property type="term" value="F:magnesium ion binding"/>
    <property type="evidence" value="ECO:0007669"/>
    <property type="project" value="UniProtKB-UniRule"/>
</dbReference>
<proteinExistence type="inferred from homology"/>
<keyword evidence="4 6" id="KW-0378">Hydrolase</keyword>
<feature type="binding site" evidence="6">
    <location>
        <position position="11"/>
    </location>
    <ligand>
        <name>Mg(2+)</name>
        <dbReference type="ChEBI" id="CHEBI:18420"/>
    </ligand>
</feature>
<sequence>MSSSSRLAIPDVNVLVALTNPAHVFHTEAHRWLGETEHFATTPVTESALVRLLLNPRVTGQSVTAEQALGVLAGIRSDTRAVFLLDDTSLADLGVDATGLVGHQQVTDWHLLNLAVRHDAVLVTFDRRLARAVLPEDADRLVLLG</sequence>
<dbReference type="GO" id="GO:0004540">
    <property type="term" value="F:RNA nuclease activity"/>
    <property type="evidence" value="ECO:0007669"/>
    <property type="project" value="InterPro"/>
</dbReference>
<dbReference type="InterPro" id="IPR006226">
    <property type="entry name" value="Mtu_PIN"/>
</dbReference>
<evidence type="ECO:0000256" key="1">
    <source>
        <dbReference type="ARBA" id="ARBA00022649"/>
    </source>
</evidence>
<accession>A0A1G6SY45</accession>
<name>A0A1G6SY45_9ACTN</name>
<keyword evidence="6" id="KW-0800">Toxin</keyword>
<keyword evidence="2 6" id="KW-0540">Nuclease</keyword>
<evidence type="ECO:0000256" key="2">
    <source>
        <dbReference type="ARBA" id="ARBA00022722"/>
    </source>
</evidence>
<comment type="cofactor">
    <cofactor evidence="6">
        <name>Mg(2+)</name>
        <dbReference type="ChEBI" id="CHEBI:18420"/>
    </cofactor>
</comment>
<protein>
    <recommendedName>
        <fullName evidence="6">Ribonuclease VapC</fullName>
        <shortName evidence="6">RNase VapC</shortName>
        <ecNumber evidence="6">3.1.-.-</ecNumber>
    </recommendedName>
    <alternativeName>
        <fullName evidence="6">Toxin VapC</fullName>
    </alternativeName>
</protein>
<dbReference type="SUPFAM" id="SSF88723">
    <property type="entry name" value="PIN domain-like"/>
    <property type="match status" value="1"/>
</dbReference>
<organism evidence="7 8">
    <name type="scientific">Nocardioides lianchengensis</name>
    <dbReference type="NCBI Taxonomy" id="1045774"/>
    <lineage>
        <taxon>Bacteria</taxon>
        <taxon>Bacillati</taxon>
        <taxon>Actinomycetota</taxon>
        <taxon>Actinomycetes</taxon>
        <taxon>Propionibacteriales</taxon>
        <taxon>Nocardioidaceae</taxon>
        <taxon>Nocardioides</taxon>
    </lineage>
</organism>
<evidence type="ECO:0000256" key="4">
    <source>
        <dbReference type="ARBA" id="ARBA00022801"/>
    </source>
</evidence>
<keyword evidence="1 6" id="KW-1277">Toxin-antitoxin system</keyword>
<dbReference type="GO" id="GO:0090729">
    <property type="term" value="F:toxin activity"/>
    <property type="evidence" value="ECO:0007669"/>
    <property type="project" value="UniProtKB-KW"/>
</dbReference>
<dbReference type="STRING" id="1045774.SAMN05421872_106334"/>
<dbReference type="NCBIfam" id="TIGR00028">
    <property type="entry name" value="Mtu_PIN_fam"/>
    <property type="match status" value="1"/>
</dbReference>
<dbReference type="HAMAP" id="MF_00265">
    <property type="entry name" value="VapC_Nob1"/>
    <property type="match status" value="1"/>
</dbReference>
<comment type="function">
    <text evidence="6">Toxic component of a toxin-antitoxin (TA) system. An RNase.</text>
</comment>
<evidence type="ECO:0000313" key="8">
    <source>
        <dbReference type="Proteomes" id="UP000199034"/>
    </source>
</evidence>
<evidence type="ECO:0000256" key="3">
    <source>
        <dbReference type="ARBA" id="ARBA00022723"/>
    </source>
</evidence>
<keyword evidence="8" id="KW-1185">Reference proteome</keyword>
<dbReference type="AlphaFoldDB" id="A0A1G6SY45"/>
<dbReference type="OrthoDB" id="196567at2"/>
<keyword evidence="3 6" id="KW-0479">Metal-binding</keyword>
<keyword evidence="5 6" id="KW-0460">Magnesium</keyword>
<dbReference type="RefSeq" id="WP_090856568.1">
    <property type="nucleotide sequence ID" value="NZ_FMZM01000006.1"/>
</dbReference>
<dbReference type="GO" id="GO:0016788">
    <property type="term" value="F:hydrolase activity, acting on ester bonds"/>
    <property type="evidence" value="ECO:0007669"/>
    <property type="project" value="InterPro"/>
</dbReference>
<feature type="binding site" evidence="6">
    <location>
        <position position="108"/>
    </location>
    <ligand>
        <name>Mg(2+)</name>
        <dbReference type="ChEBI" id="CHEBI:18420"/>
    </ligand>
</feature>
<reference evidence="8" key="1">
    <citation type="submission" date="2016-10" db="EMBL/GenBank/DDBJ databases">
        <authorList>
            <person name="Varghese N."/>
            <person name="Submissions S."/>
        </authorList>
    </citation>
    <scope>NUCLEOTIDE SEQUENCE [LARGE SCALE GENOMIC DNA]</scope>
    <source>
        <strain evidence="8">CGMCC 4.6858</strain>
    </source>
</reference>
<dbReference type="EC" id="3.1.-.-" evidence="6"/>
<comment type="similarity">
    <text evidence="6">Belongs to the PINc/VapC protein family.</text>
</comment>
<dbReference type="Gene3D" id="3.40.50.1010">
    <property type="entry name" value="5'-nuclease"/>
    <property type="match status" value="1"/>
</dbReference>
<evidence type="ECO:0000313" key="7">
    <source>
        <dbReference type="EMBL" id="SDD21870.1"/>
    </source>
</evidence>
<evidence type="ECO:0000256" key="6">
    <source>
        <dbReference type="HAMAP-Rule" id="MF_00265"/>
    </source>
</evidence>
<dbReference type="InterPro" id="IPR029060">
    <property type="entry name" value="PIN-like_dom_sf"/>
</dbReference>